<dbReference type="PANTHER" id="PTHR32208:SF96">
    <property type="entry name" value="GLYOXAL OXIDASE"/>
    <property type="match status" value="1"/>
</dbReference>
<feature type="region of interest" description="Disordered" evidence="2">
    <location>
        <begin position="628"/>
        <end position="662"/>
    </location>
</feature>
<keyword evidence="7" id="KW-1185">Reference proteome</keyword>
<feature type="chain" id="PRO_5007891902" evidence="3">
    <location>
        <begin position="18"/>
        <end position="687"/>
    </location>
</feature>
<proteinExistence type="predicted"/>
<dbReference type="PANTHER" id="PTHR32208">
    <property type="entry name" value="SECRETED PROTEIN-RELATED"/>
    <property type="match status" value="1"/>
</dbReference>
<evidence type="ECO:0000256" key="3">
    <source>
        <dbReference type="SAM" id="SignalP"/>
    </source>
</evidence>
<feature type="compositionally biased region" description="Low complexity" evidence="2">
    <location>
        <begin position="32"/>
        <end position="51"/>
    </location>
</feature>
<dbReference type="InterPro" id="IPR037293">
    <property type="entry name" value="Gal_Oxidase_central_sf"/>
</dbReference>
<dbReference type="InterPro" id="IPR013783">
    <property type="entry name" value="Ig-like_fold"/>
</dbReference>
<dbReference type="InterPro" id="IPR011043">
    <property type="entry name" value="Gal_Oxase/kelch_b-propeller"/>
</dbReference>
<dbReference type="SUPFAM" id="SSF50965">
    <property type="entry name" value="Galactose oxidase, central domain"/>
    <property type="match status" value="1"/>
</dbReference>
<feature type="region of interest" description="Disordered" evidence="2">
    <location>
        <begin position="22"/>
        <end position="53"/>
    </location>
</feature>
<evidence type="ECO:0000313" key="6">
    <source>
        <dbReference type="EMBL" id="KZP00883.1"/>
    </source>
</evidence>
<evidence type="ECO:0000259" key="5">
    <source>
        <dbReference type="Pfam" id="PF09118"/>
    </source>
</evidence>
<feature type="signal peptide" evidence="3">
    <location>
        <begin position="1"/>
        <end position="17"/>
    </location>
</feature>
<dbReference type="EMBL" id="KV417268">
    <property type="protein sequence ID" value="KZP00883.1"/>
    <property type="molecule type" value="Genomic_DNA"/>
</dbReference>
<dbReference type="SUPFAM" id="SSF81296">
    <property type="entry name" value="E set domains"/>
    <property type="match status" value="1"/>
</dbReference>
<dbReference type="OrthoDB" id="2019572at2759"/>
<dbReference type="InterPro" id="IPR014756">
    <property type="entry name" value="Ig_E-set"/>
</dbReference>
<dbReference type="Gene3D" id="2.130.10.80">
    <property type="entry name" value="Galactose oxidase/kelch, beta-propeller"/>
    <property type="match status" value="1"/>
</dbReference>
<dbReference type="Pfam" id="PF07250">
    <property type="entry name" value="Glyoxal_oxid_N"/>
    <property type="match status" value="1"/>
</dbReference>
<gene>
    <name evidence="6" type="ORF">CALVIDRAFT_533218</name>
</gene>
<sequence>MAFSLLPLLASALLIAAAPRPQDDPVTTYVPSASGAGSSPTASSSPASATADGVESSFQGVGKLMAQWQKKAEETTPGQPTRNGTVNQFEIVGNSGVSAQQMFLGTLNKVYMLDKTENNPNLQVDGFPAWGSEYDLATDTVRGMFVLSNTFCAAGASLGNGSWVNFGGNQAVTWGGLTANSQTGGPPYDDWDGGKAVRLLDPCDDGTCNWVNLSPMTTRRWYPSVEPLEDGSVVVLGGDEWGGYVNDAGQNNPTIEFFPSRGAPIGLNILNNSLPANLYPLTWLLPSGNLLIQTNWMTEIFDYKNNIEYPLPNIPNAVRTYPGSGATAMLPLTPANNWTATVLFCGGTNLEPDQWVTNWDIAAYPADESCVTISPDVGSNWTYDSTLPEGRTMGQFIFLPTGQLFLVNGGETGTAGYGNDSWAIGHSYADNPVYAPLMYDPALPAGQRWSRAGLGNSTVARLYHSSALLLPDGSVFVAGSNPNPDYTVGPDVKYPTEYRTERFYPSYYSTRRPEPSGLPTTLSYGGASFDVSLSAEDLAGSTIANASCIVIRGGFSTHAMNMGQRFVQLSSSYTGNEDGSGVLHCAQLPPNSAIIAPGPALIFVVVGGVPSVGQMVMVGSGQLGTQPTYDASTLPQSSLPSSTASSSGNGTSTTGSTTGGTTSSAVLTKWNGLALVAAAILAGMLVL</sequence>
<protein>
    <submittedName>
        <fullName evidence="6">Copper radical oxidase</fullName>
    </submittedName>
</protein>
<evidence type="ECO:0000256" key="1">
    <source>
        <dbReference type="ARBA" id="ARBA00022729"/>
    </source>
</evidence>
<evidence type="ECO:0000256" key="2">
    <source>
        <dbReference type="SAM" id="MobiDB-lite"/>
    </source>
</evidence>
<feature type="domain" description="Galactose oxidase-like Early set" evidence="5">
    <location>
        <begin position="512"/>
        <end position="618"/>
    </location>
</feature>
<evidence type="ECO:0000313" key="7">
    <source>
        <dbReference type="Proteomes" id="UP000076738"/>
    </source>
</evidence>
<evidence type="ECO:0000259" key="4">
    <source>
        <dbReference type="Pfam" id="PF07250"/>
    </source>
</evidence>
<keyword evidence="1 3" id="KW-0732">Signal</keyword>
<accession>A0A167RGJ5</accession>
<feature type="compositionally biased region" description="Low complexity" evidence="2">
    <location>
        <begin position="631"/>
        <end position="662"/>
    </location>
</feature>
<organism evidence="6 7">
    <name type="scientific">Calocera viscosa (strain TUFC12733)</name>
    <dbReference type="NCBI Taxonomy" id="1330018"/>
    <lineage>
        <taxon>Eukaryota</taxon>
        <taxon>Fungi</taxon>
        <taxon>Dikarya</taxon>
        <taxon>Basidiomycota</taxon>
        <taxon>Agaricomycotina</taxon>
        <taxon>Dacrymycetes</taxon>
        <taxon>Dacrymycetales</taxon>
        <taxon>Dacrymycetaceae</taxon>
        <taxon>Calocera</taxon>
    </lineage>
</organism>
<feature type="domain" description="Glyoxal oxidase N-terminal" evidence="4">
    <location>
        <begin position="182"/>
        <end position="507"/>
    </location>
</feature>
<dbReference type="STRING" id="1330018.A0A167RGJ5"/>
<dbReference type="InterPro" id="IPR015202">
    <property type="entry name" value="GO-like_E_set"/>
</dbReference>
<dbReference type="Proteomes" id="UP000076738">
    <property type="component" value="Unassembled WGS sequence"/>
</dbReference>
<dbReference type="AlphaFoldDB" id="A0A167RGJ5"/>
<dbReference type="Gene3D" id="2.60.40.10">
    <property type="entry name" value="Immunoglobulins"/>
    <property type="match status" value="1"/>
</dbReference>
<dbReference type="Pfam" id="PF09118">
    <property type="entry name" value="GO-like_E_set"/>
    <property type="match status" value="1"/>
</dbReference>
<reference evidence="6 7" key="1">
    <citation type="journal article" date="2016" name="Mol. Biol. Evol.">
        <title>Comparative Genomics of Early-Diverging Mushroom-Forming Fungi Provides Insights into the Origins of Lignocellulose Decay Capabilities.</title>
        <authorList>
            <person name="Nagy L.G."/>
            <person name="Riley R."/>
            <person name="Tritt A."/>
            <person name="Adam C."/>
            <person name="Daum C."/>
            <person name="Floudas D."/>
            <person name="Sun H."/>
            <person name="Yadav J.S."/>
            <person name="Pangilinan J."/>
            <person name="Larsson K.H."/>
            <person name="Matsuura K."/>
            <person name="Barry K."/>
            <person name="Labutti K."/>
            <person name="Kuo R."/>
            <person name="Ohm R.A."/>
            <person name="Bhattacharya S.S."/>
            <person name="Shirouzu T."/>
            <person name="Yoshinaga Y."/>
            <person name="Martin F.M."/>
            <person name="Grigoriev I.V."/>
            <person name="Hibbett D.S."/>
        </authorList>
    </citation>
    <scope>NUCLEOTIDE SEQUENCE [LARGE SCALE GENOMIC DNA]</scope>
    <source>
        <strain evidence="6 7">TUFC12733</strain>
    </source>
</reference>
<name>A0A167RGJ5_CALVF</name>
<dbReference type="InterPro" id="IPR009880">
    <property type="entry name" value="Glyoxal_oxidase_N"/>
</dbReference>